<keyword evidence="3" id="KW-1185">Reference proteome</keyword>
<keyword evidence="1" id="KW-1133">Transmembrane helix</keyword>
<keyword evidence="1" id="KW-0812">Transmembrane</keyword>
<reference evidence="2 3" key="1">
    <citation type="submission" date="2019-08" db="EMBL/GenBank/DDBJ databases">
        <title>The genome of the soybean aphid Biotype 1, its phylome, world population structure and adaptation to the North American continent.</title>
        <authorList>
            <person name="Giordano R."/>
            <person name="Donthu R.K."/>
            <person name="Hernandez A.G."/>
            <person name="Wright C.L."/>
            <person name="Zimin A.V."/>
        </authorList>
    </citation>
    <scope>NUCLEOTIDE SEQUENCE [LARGE SCALE GENOMIC DNA]</scope>
    <source>
        <tissue evidence="2">Whole aphids</tissue>
    </source>
</reference>
<gene>
    <name evidence="2" type="ORF">AGLY_012041</name>
</gene>
<protein>
    <submittedName>
        <fullName evidence="2">Uncharacterized protein</fullName>
    </submittedName>
</protein>
<comment type="caution">
    <text evidence="2">The sequence shown here is derived from an EMBL/GenBank/DDBJ whole genome shotgun (WGS) entry which is preliminary data.</text>
</comment>
<evidence type="ECO:0000313" key="2">
    <source>
        <dbReference type="EMBL" id="KAE9529087.1"/>
    </source>
</evidence>
<evidence type="ECO:0000256" key="1">
    <source>
        <dbReference type="SAM" id="Phobius"/>
    </source>
</evidence>
<keyword evidence="1" id="KW-0472">Membrane</keyword>
<organism evidence="2 3">
    <name type="scientific">Aphis glycines</name>
    <name type="common">Soybean aphid</name>
    <dbReference type="NCBI Taxonomy" id="307491"/>
    <lineage>
        <taxon>Eukaryota</taxon>
        <taxon>Metazoa</taxon>
        <taxon>Ecdysozoa</taxon>
        <taxon>Arthropoda</taxon>
        <taxon>Hexapoda</taxon>
        <taxon>Insecta</taxon>
        <taxon>Pterygota</taxon>
        <taxon>Neoptera</taxon>
        <taxon>Paraneoptera</taxon>
        <taxon>Hemiptera</taxon>
        <taxon>Sternorrhyncha</taxon>
        <taxon>Aphidomorpha</taxon>
        <taxon>Aphidoidea</taxon>
        <taxon>Aphididae</taxon>
        <taxon>Aphidini</taxon>
        <taxon>Aphis</taxon>
        <taxon>Aphis</taxon>
    </lineage>
</organism>
<name>A0A6G0TAA5_APHGL</name>
<sequence length="222" mass="26346">MGSGFYSFLMLSFWKKLDTNIQYIFGDILSNLNISYKYCPVPTFNLRRRASIRVSYFTVYVLCVFVGVYSINCQNDASISNFRSVYRWLSEYPWCIIEVKSKKFPNQIFTKFVKIVKNFHLKIHKKMLYLYLKLPLSLHDLILKYFAYFKLKITFKYKLEIYIRCLNWHFLTGVTKPQPSALKGRLETSAISNGQASDTDSILNFLSPERKIMAEYFDEYFI</sequence>
<proteinExistence type="predicted"/>
<dbReference type="EMBL" id="VYZN01000047">
    <property type="protein sequence ID" value="KAE9529087.1"/>
    <property type="molecule type" value="Genomic_DNA"/>
</dbReference>
<evidence type="ECO:0000313" key="3">
    <source>
        <dbReference type="Proteomes" id="UP000475862"/>
    </source>
</evidence>
<feature type="transmembrane region" description="Helical" evidence="1">
    <location>
        <begin position="54"/>
        <end position="71"/>
    </location>
</feature>
<dbReference type="Proteomes" id="UP000475862">
    <property type="component" value="Unassembled WGS sequence"/>
</dbReference>
<dbReference type="AlphaFoldDB" id="A0A6G0TAA5"/>
<accession>A0A6G0TAA5</accession>